<dbReference type="Pfam" id="PF02931">
    <property type="entry name" value="Neur_chan_LBD"/>
    <property type="match status" value="1"/>
</dbReference>
<dbReference type="Gene3D" id="2.70.170.10">
    <property type="entry name" value="Neurotransmitter-gated ion-channel ligand-binding domain"/>
    <property type="match status" value="1"/>
</dbReference>
<dbReference type="AlphaFoldDB" id="A0AAQ4EQU0"/>
<dbReference type="CDD" id="cd18989">
    <property type="entry name" value="LGIC_ECD_cation"/>
    <property type="match status" value="1"/>
</dbReference>
<evidence type="ECO:0000256" key="5">
    <source>
        <dbReference type="SAM" id="Phobius"/>
    </source>
</evidence>
<evidence type="ECO:0000256" key="6">
    <source>
        <dbReference type="SAM" id="SignalP"/>
    </source>
</evidence>
<dbReference type="GO" id="GO:0005230">
    <property type="term" value="F:extracellular ligand-gated monoatomic ion channel activity"/>
    <property type="evidence" value="ECO:0007669"/>
    <property type="project" value="InterPro"/>
</dbReference>
<feature type="transmembrane region" description="Helical" evidence="5">
    <location>
        <begin position="233"/>
        <end position="252"/>
    </location>
</feature>
<dbReference type="Gene3D" id="1.20.58.390">
    <property type="entry name" value="Neurotransmitter-gated ion-channel transmembrane domain"/>
    <property type="match status" value="1"/>
</dbReference>
<organism evidence="8 9">
    <name type="scientific">Amblyomma americanum</name>
    <name type="common">Lone star tick</name>
    <dbReference type="NCBI Taxonomy" id="6943"/>
    <lineage>
        <taxon>Eukaryota</taxon>
        <taxon>Metazoa</taxon>
        <taxon>Ecdysozoa</taxon>
        <taxon>Arthropoda</taxon>
        <taxon>Chelicerata</taxon>
        <taxon>Arachnida</taxon>
        <taxon>Acari</taxon>
        <taxon>Parasitiformes</taxon>
        <taxon>Ixodida</taxon>
        <taxon>Ixodoidea</taxon>
        <taxon>Ixodidae</taxon>
        <taxon>Amblyomminae</taxon>
        <taxon>Amblyomma</taxon>
    </lineage>
</organism>
<dbReference type="SUPFAM" id="SSF90112">
    <property type="entry name" value="Neurotransmitter-gated ion-channel transmembrane pore"/>
    <property type="match status" value="1"/>
</dbReference>
<evidence type="ECO:0000313" key="8">
    <source>
        <dbReference type="EMBL" id="KAK8777144.1"/>
    </source>
</evidence>
<feature type="transmembrane region" description="Helical" evidence="5">
    <location>
        <begin position="289"/>
        <end position="309"/>
    </location>
</feature>
<feature type="domain" description="Neurotransmitter-gated ion-channel ligand-binding" evidence="7">
    <location>
        <begin position="33"/>
        <end position="197"/>
    </location>
</feature>
<proteinExistence type="predicted"/>
<keyword evidence="2 5" id="KW-0812">Transmembrane</keyword>
<keyword evidence="9" id="KW-1185">Reference proteome</keyword>
<feature type="transmembrane region" description="Helical" evidence="5">
    <location>
        <begin position="388"/>
        <end position="408"/>
    </location>
</feature>
<evidence type="ECO:0000256" key="3">
    <source>
        <dbReference type="ARBA" id="ARBA00022989"/>
    </source>
</evidence>
<feature type="chain" id="PRO_5042883883" description="Neurotransmitter-gated ion-channel ligand-binding domain-containing protein" evidence="6">
    <location>
        <begin position="25"/>
        <end position="420"/>
    </location>
</feature>
<dbReference type="InterPro" id="IPR006201">
    <property type="entry name" value="Neur_channel"/>
</dbReference>
<protein>
    <recommendedName>
        <fullName evidence="7">Neurotransmitter-gated ion-channel ligand-binding domain-containing protein</fullName>
    </recommendedName>
</protein>
<gene>
    <name evidence="8" type="ORF">V5799_029514</name>
</gene>
<feature type="signal peptide" evidence="6">
    <location>
        <begin position="1"/>
        <end position="24"/>
    </location>
</feature>
<dbReference type="Proteomes" id="UP001321473">
    <property type="component" value="Unassembled WGS sequence"/>
</dbReference>
<evidence type="ECO:0000313" key="9">
    <source>
        <dbReference type="Proteomes" id="UP001321473"/>
    </source>
</evidence>
<dbReference type="InterPro" id="IPR006202">
    <property type="entry name" value="Neur_chan_lig-bd"/>
</dbReference>
<dbReference type="InterPro" id="IPR038050">
    <property type="entry name" value="Neuro_actylchol_rec"/>
</dbReference>
<dbReference type="GO" id="GO:0016020">
    <property type="term" value="C:membrane"/>
    <property type="evidence" value="ECO:0007669"/>
    <property type="project" value="UniProtKB-SubCell"/>
</dbReference>
<evidence type="ECO:0000256" key="1">
    <source>
        <dbReference type="ARBA" id="ARBA00004141"/>
    </source>
</evidence>
<reference evidence="8 9" key="1">
    <citation type="journal article" date="2023" name="Arcadia Sci">
        <title>De novo assembly of a long-read Amblyomma americanum tick genome.</title>
        <authorList>
            <person name="Chou S."/>
            <person name="Poskanzer K.E."/>
            <person name="Rollins M."/>
            <person name="Thuy-Boun P.S."/>
        </authorList>
    </citation>
    <scope>NUCLEOTIDE SEQUENCE [LARGE SCALE GENOMIC DNA]</scope>
    <source>
        <strain evidence="8">F_SG_1</strain>
        <tissue evidence="8">Salivary glands</tissue>
    </source>
</reference>
<evidence type="ECO:0000259" key="7">
    <source>
        <dbReference type="Pfam" id="PF02931"/>
    </source>
</evidence>
<dbReference type="PANTHER" id="PTHR18945">
    <property type="entry name" value="NEUROTRANSMITTER GATED ION CHANNEL"/>
    <property type="match status" value="1"/>
</dbReference>
<name>A0AAQ4EQU0_AMBAM</name>
<comment type="subcellular location">
    <subcellularLocation>
        <location evidence="1">Membrane</location>
        <topology evidence="1">Multi-pass membrane protein</topology>
    </subcellularLocation>
</comment>
<keyword evidence="3 5" id="KW-1133">Transmembrane helix</keyword>
<keyword evidence="4 5" id="KW-0472">Membrane</keyword>
<dbReference type="InterPro" id="IPR036734">
    <property type="entry name" value="Neur_chan_lig-bd_sf"/>
</dbReference>
<keyword evidence="6" id="KW-0732">Signal</keyword>
<accession>A0AAQ4EQU0</accession>
<evidence type="ECO:0000256" key="2">
    <source>
        <dbReference type="ARBA" id="ARBA00022692"/>
    </source>
</evidence>
<dbReference type="EMBL" id="JARKHS020012167">
    <property type="protein sequence ID" value="KAK8777144.1"/>
    <property type="molecule type" value="Genomic_DNA"/>
</dbReference>
<evidence type="ECO:0000256" key="4">
    <source>
        <dbReference type="ARBA" id="ARBA00023136"/>
    </source>
</evidence>
<dbReference type="InterPro" id="IPR036719">
    <property type="entry name" value="Neuro-gated_channel_TM_sf"/>
</dbReference>
<sequence>MLHKASVTCFILCCLRSCVGTNDADPNRVLHHRNLLKYLFDSERYSKDIRPVKYHTNWTELSLDVWIQEIAEMDHSRHTVKVNAILSAKWKDEFLTWNPDDYGGERSIIIPTDKIWIPELVTRKDASQQMMTSSSLSRPLMARVNSSGSVSLDHSKQLQADCVSSPEGFWSTRYDCEMSMLMWDFRGDEVHLLGKVHVAATEDHPAWEVAMPRMKMGSHHMECSLVLRKKYEPSLSCPTAALVLITLITFWLPTSAPRITLCCANLLVTVIWLSTVADHHAGSIYTVPHVTFLSLSAILAAASLAIAIATHKLLDSADRCEAPRGLVRLLDAPFWQLLCVGGFQPASSAAARETEMEQLSHDPLAATSSTGLGPHQQREEEWRAVSRAVDRALFAAFVVTFVSFRLVFTGPHRGATTFEG</sequence>
<dbReference type="GO" id="GO:0004888">
    <property type="term" value="F:transmembrane signaling receptor activity"/>
    <property type="evidence" value="ECO:0007669"/>
    <property type="project" value="InterPro"/>
</dbReference>
<comment type="caution">
    <text evidence="8">The sequence shown here is derived from an EMBL/GenBank/DDBJ whole genome shotgun (WGS) entry which is preliminary data.</text>
</comment>
<dbReference type="SUPFAM" id="SSF63712">
    <property type="entry name" value="Nicotinic receptor ligand binding domain-like"/>
    <property type="match status" value="1"/>
</dbReference>
<feature type="transmembrane region" description="Helical" evidence="5">
    <location>
        <begin position="259"/>
        <end position="277"/>
    </location>
</feature>